<dbReference type="Pfam" id="PF13517">
    <property type="entry name" value="FG-GAP_3"/>
    <property type="match status" value="1"/>
</dbReference>
<feature type="chain" id="PRO_5046823046" evidence="3">
    <location>
        <begin position="27"/>
        <end position="481"/>
    </location>
</feature>
<dbReference type="PANTHER" id="PTHR46580:SF2">
    <property type="entry name" value="MAM DOMAIN-CONTAINING PROTEIN"/>
    <property type="match status" value="1"/>
</dbReference>
<accession>A0ABT6SI43</accession>
<dbReference type="PROSITE" id="PS51257">
    <property type="entry name" value="PROKAR_LIPOPROTEIN"/>
    <property type="match status" value="1"/>
</dbReference>
<dbReference type="Proteomes" id="UP001223978">
    <property type="component" value="Unassembled WGS sequence"/>
</dbReference>
<comment type="caution">
    <text evidence="4">The sequence shown here is derived from an EMBL/GenBank/DDBJ whole genome shotgun (WGS) entry which is preliminary data.</text>
</comment>
<feature type="signal peptide" evidence="3">
    <location>
        <begin position="1"/>
        <end position="26"/>
    </location>
</feature>
<dbReference type="InterPro" id="IPR013517">
    <property type="entry name" value="FG-GAP"/>
</dbReference>
<sequence length="481" mass="49379">MKPQLPCAVGLFTLIGALLLTGCGTGADSDGSAKPRPTVPPAGKPDASPDPLDHEALGDFNGDGHDDYAEVLVARSKDGERHRGTLVVVYGSPSGLRPETAVRASAGDSADEITALVRADLDNDGYTDLVARRGNHPDPGEVFAIFGGARGLSKPQLLDVPEEFAPRAAGDFDGDGTTDLLSGGRGGTGDPGALPGRVEGRLLLGPIDRTGRAARQVPLDVGQHGYASPSGFITGDFDGDRRSDVIMTYAYDAEEDESAPRDLTPVAYYRGSPDGLVPGPEVTPPLAEAMADIDDGPRGGTAGDVDGDGVDDLVAVGESPSRTGRLTVIHGAKAGLGRGRPAQVITGKGTNWGLGAAVGDVDGDGAPDLLTAKPGFSLMDTDQLILLPGGPEGPGGPRLSDAQVVPGDAPGLPGRPAPQDLSGARLLDVDGDRRQDAVVFSPYWNKGRGAILVLPGARTGLDTEHAQQIRPEEVGVPLRLK</sequence>
<reference evidence="4 5" key="1">
    <citation type="submission" date="2023-05" db="EMBL/GenBank/DDBJ databases">
        <title>Draft genome sequence of Streptomyces sp. B-S-A6 isolated from a cave soil in Thailand.</title>
        <authorList>
            <person name="Chamroensaksri N."/>
            <person name="Muangham S."/>
        </authorList>
    </citation>
    <scope>NUCLEOTIDE SEQUENCE [LARGE SCALE GENOMIC DNA]</scope>
    <source>
        <strain evidence="4 5">B-S-A6</strain>
    </source>
</reference>
<dbReference type="SUPFAM" id="SSF69318">
    <property type="entry name" value="Integrin alpha N-terminal domain"/>
    <property type="match status" value="1"/>
</dbReference>
<keyword evidence="1 3" id="KW-0732">Signal</keyword>
<dbReference type="PANTHER" id="PTHR46580">
    <property type="entry name" value="SENSOR KINASE-RELATED"/>
    <property type="match status" value="1"/>
</dbReference>
<organism evidence="4 5">
    <name type="scientific">Streptomyces cavernicola</name>
    <dbReference type="NCBI Taxonomy" id="3043613"/>
    <lineage>
        <taxon>Bacteria</taxon>
        <taxon>Bacillati</taxon>
        <taxon>Actinomycetota</taxon>
        <taxon>Actinomycetes</taxon>
        <taxon>Kitasatosporales</taxon>
        <taxon>Streptomycetaceae</taxon>
        <taxon>Streptomyces</taxon>
    </lineage>
</organism>
<evidence type="ECO:0000256" key="2">
    <source>
        <dbReference type="SAM" id="MobiDB-lite"/>
    </source>
</evidence>
<dbReference type="InterPro" id="IPR028994">
    <property type="entry name" value="Integrin_alpha_N"/>
</dbReference>
<dbReference type="Gene3D" id="2.130.10.130">
    <property type="entry name" value="Integrin alpha, N-terminal"/>
    <property type="match status" value="3"/>
</dbReference>
<feature type="region of interest" description="Disordered" evidence="2">
    <location>
        <begin position="26"/>
        <end position="55"/>
    </location>
</feature>
<evidence type="ECO:0000313" key="4">
    <source>
        <dbReference type="EMBL" id="MDI3407862.1"/>
    </source>
</evidence>
<gene>
    <name evidence="4" type="ORF">QIS96_29110</name>
</gene>
<protein>
    <submittedName>
        <fullName evidence="4">VCBS repeat-containing protein</fullName>
    </submittedName>
</protein>
<keyword evidence="5" id="KW-1185">Reference proteome</keyword>
<evidence type="ECO:0000313" key="5">
    <source>
        <dbReference type="Proteomes" id="UP001223978"/>
    </source>
</evidence>
<evidence type="ECO:0000256" key="1">
    <source>
        <dbReference type="ARBA" id="ARBA00022729"/>
    </source>
</evidence>
<dbReference type="RefSeq" id="WP_282545768.1">
    <property type="nucleotide sequence ID" value="NZ_JASCIQ010000037.1"/>
</dbReference>
<name>A0ABT6SI43_9ACTN</name>
<evidence type="ECO:0000256" key="3">
    <source>
        <dbReference type="SAM" id="SignalP"/>
    </source>
</evidence>
<proteinExistence type="predicted"/>
<dbReference type="EMBL" id="JASCIQ010000037">
    <property type="protein sequence ID" value="MDI3407862.1"/>
    <property type="molecule type" value="Genomic_DNA"/>
</dbReference>